<proteinExistence type="predicted"/>
<gene>
    <name evidence="3" type="ORF">RO21_10900</name>
</gene>
<evidence type="ECO:0000259" key="2">
    <source>
        <dbReference type="Pfam" id="PF04717"/>
    </source>
</evidence>
<dbReference type="Pfam" id="PF18946">
    <property type="entry name" value="Apex"/>
    <property type="match status" value="1"/>
</dbReference>
<evidence type="ECO:0000256" key="1">
    <source>
        <dbReference type="SAM" id="MobiDB-lite"/>
    </source>
</evidence>
<dbReference type="Proteomes" id="UP000036270">
    <property type="component" value="Unassembled WGS sequence"/>
</dbReference>
<keyword evidence="4" id="KW-1185">Reference proteome</keyword>
<reference evidence="3 4" key="1">
    <citation type="submission" date="2014-12" db="EMBL/GenBank/DDBJ databases">
        <title>Reclassification of Actinobacillus muris as Muribacter muris.</title>
        <authorList>
            <person name="Christensen H."/>
            <person name="Nicklas W."/>
            <person name="Bisgaard M."/>
        </authorList>
    </citation>
    <scope>NUCLEOTIDE SEQUENCE [LARGE SCALE GENOMIC DNA]</scope>
    <source>
        <strain evidence="3 4">Ackerman80-443D</strain>
    </source>
</reference>
<dbReference type="InterPro" id="IPR037026">
    <property type="entry name" value="Vgr_OB-fold_dom_sf"/>
</dbReference>
<dbReference type="EMBL" id="JWIZ01000084">
    <property type="protein sequence ID" value="KMK50619.1"/>
    <property type="molecule type" value="Genomic_DNA"/>
</dbReference>
<dbReference type="NCBIfam" id="TIGR01644">
    <property type="entry name" value="phage_P2_V"/>
    <property type="match status" value="1"/>
</dbReference>
<feature type="compositionally biased region" description="Low complexity" evidence="1">
    <location>
        <begin position="170"/>
        <end position="185"/>
    </location>
</feature>
<feature type="compositionally biased region" description="Polar residues" evidence="1">
    <location>
        <begin position="160"/>
        <end position="169"/>
    </location>
</feature>
<name>A0A0J5P566_9PAST</name>
<evidence type="ECO:0000313" key="4">
    <source>
        <dbReference type="Proteomes" id="UP000036270"/>
    </source>
</evidence>
<dbReference type="AlphaFoldDB" id="A0A0J5P566"/>
<organism evidence="3 4">
    <name type="scientific">Muribacter muris</name>
    <dbReference type="NCBI Taxonomy" id="67855"/>
    <lineage>
        <taxon>Bacteria</taxon>
        <taxon>Pseudomonadati</taxon>
        <taxon>Pseudomonadota</taxon>
        <taxon>Gammaproteobacteria</taxon>
        <taxon>Pasteurellales</taxon>
        <taxon>Pasteurellaceae</taxon>
        <taxon>Muribacter</taxon>
    </lineage>
</organism>
<feature type="region of interest" description="Disordered" evidence="1">
    <location>
        <begin position="160"/>
        <end position="193"/>
    </location>
</feature>
<sequence>MYRKPTTHNFTATYQEGIVSQVDPKTHRVKCTIPALEDFETAWLAFLTPNAGGNQFYCLPDVGELVAILLDARGEGGCVLGAIYNEQDPPPVSDSEIWLHKFTNGTVISHNRQTGDVTVSTTGNVIVNAGKVDITAPTEINGDVQINGTLNASGNITSGTEVSAPSVKQGSVSLGSHVHSGVESGNKTSGQPQ</sequence>
<accession>A0A0J5P566</accession>
<dbReference type="PATRIC" id="fig|67855.3.peg.2402"/>
<protein>
    <submittedName>
        <fullName evidence="3">Phage baseplate protein</fullName>
    </submittedName>
</protein>
<comment type="caution">
    <text evidence="3">The sequence shown here is derived from an EMBL/GenBank/DDBJ whole genome shotgun (WGS) entry which is preliminary data.</text>
</comment>
<dbReference type="InterPro" id="IPR013046">
    <property type="entry name" value="GpV/Gp45"/>
</dbReference>
<dbReference type="RefSeq" id="WP_047977811.1">
    <property type="nucleotide sequence ID" value="NZ_JWIZ01000084.1"/>
</dbReference>
<evidence type="ECO:0000313" key="3">
    <source>
        <dbReference type="EMBL" id="KMK50619.1"/>
    </source>
</evidence>
<dbReference type="STRING" id="67855.RO21_10900"/>
<dbReference type="Gene3D" id="2.40.50.230">
    <property type="entry name" value="Gp5 N-terminal domain"/>
    <property type="match status" value="1"/>
</dbReference>
<dbReference type="InterPro" id="IPR006531">
    <property type="entry name" value="Gp5/Vgr_OB"/>
</dbReference>
<dbReference type="InterPro" id="IPR044033">
    <property type="entry name" value="GpV-like_apex"/>
</dbReference>
<feature type="domain" description="Gp5/Type VI secretion system Vgr protein OB-fold" evidence="2">
    <location>
        <begin position="16"/>
        <end position="84"/>
    </location>
</feature>
<dbReference type="Gene3D" id="6.20.150.10">
    <property type="match status" value="1"/>
</dbReference>
<dbReference type="Pfam" id="PF04717">
    <property type="entry name" value="Phage_base_V"/>
    <property type="match status" value="1"/>
</dbReference>